<proteinExistence type="inferred from homology"/>
<dbReference type="Gene3D" id="3.40.50.1000">
    <property type="entry name" value="HAD superfamily/HAD-like"/>
    <property type="match status" value="1"/>
</dbReference>
<dbReference type="SFLD" id="SFLDS00003">
    <property type="entry name" value="Haloacid_Dehalogenase"/>
    <property type="match status" value="1"/>
</dbReference>
<evidence type="ECO:0000256" key="3">
    <source>
        <dbReference type="ARBA" id="ARBA00022723"/>
    </source>
</evidence>
<evidence type="ECO:0000313" key="5">
    <source>
        <dbReference type="EMBL" id="MET3585598.1"/>
    </source>
</evidence>
<evidence type="ECO:0000256" key="4">
    <source>
        <dbReference type="ARBA" id="ARBA00022842"/>
    </source>
</evidence>
<dbReference type="GO" id="GO:0016787">
    <property type="term" value="F:hydrolase activity"/>
    <property type="evidence" value="ECO:0007669"/>
    <property type="project" value="UniProtKB-KW"/>
</dbReference>
<comment type="cofactor">
    <cofactor evidence="1">
        <name>Mg(2+)</name>
        <dbReference type="ChEBI" id="CHEBI:18420"/>
    </cofactor>
</comment>
<dbReference type="SFLD" id="SFLDG01129">
    <property type="entry name" value="C1.5:_HAD__Beta-PGM__Phosphata"/>
    <property type="match status" value="1"/>
</dbReference>
<dbReference type="InterPro" id="IPR023214">
    <property type="entry name" value="HAD_sf"/>
</dbReference>
<evidence type="ECO:0000313" key="6">
    <source>
        <dbReference type="Proteomes" id="UP001549031"/>
    </source>
</evidence>
<organism evidence="5 6">
    <name type="scientific">Pseudorhizobium tarimense</name>
    <dbReference type="NCBI Taxonomy" id="1079109"/>
    <lineage>
        <taxon>Bacteria</taxon>
        <taxon>Pseudomonadati</taxon>
        <taxon>Pseudomonadota</taxon>
        <taxon>Alphaproteobacteria</taxon>
        <taxon>Hyphomicrobiales</taxon>
        <taxon>Rhizobiaceae</taxon>
        <taxon>Rhizobium/Agrobacterium group</taxon>
        <taxon>Pseudorhizobium</taxon>
    </lineage>
</organism>
<dbReference type="EMBL" id="JBEPLJ010000006">
    <property type="protein sequence ID" value="MET3585598.1"/>
    <property type="molecule type" value="Genomic_DNA"/>
</dbReference>
<reference evidence="5 6" key="1">
    <citation type="submission" date="2024-06" db="EMBL/GenBank/DDBJ databases">
        <title>Genomic Encyclopedia of Type Strains, Phase IV (KMG-IV): sequencing the most valuable type-strain genomes for metagenomic binning, comparative biology and taxonomic classification.</title>
        <authorList>
            <person name="Goeker M."/>
        </authorList>
    </citation>
    <scope>NUCLEOTIDE SEQUENCE [LARGE SCALE GENOMIC DNA]</scope>
    <source>
        <strain evidence="5 6">DSM 105042</strain>
    </source>
</reference>
<comment type="caution">
    <text evidence="5">The sequence shown here is derived from an EMBL/GenBank/DDBJ whole genome shotgun (WGS) entry which is preliminary data.</text>
</comment>
<dbReference type="InterPro" id="IPR006439">
    <property type="entry name" value="HAD-SF_hydro_IA"/>
</dbReference>
<dbReference type="Pfam" id="PF00702">
    <property type="entry name" value="Hydrolase"/>
    <property type="match status" value="1"/>
</dbReference>
<comment type="similarity">
    <text evidence="2">Belongs to the HAD-like hydrolase superfamily. CbbY/CbbZ/Gph/YieH family.</text>
</comment>
<keyword evidence="3" id="KW-0479">Metal-binding</keyword>
<dbReference type="NCBIfam" id="TIGR01509">
    <property type="entry name" value="HAD-SF-IA-v3"/>
    <property type="match status" value="1"/>
</dbReference>
<sequence>MTATDLLIFDCDGVLIDSEPLASRVLWQALRDAGADISHQEVWQRFTGFAEADAQKICRDVFDLRETDQIFEGLRTALREEFARALSPMPGMSDLVRSLSIRKCVASNSSLERLKNSLGLFDLWHEFFPYVFSGESVARPKPAPDLFLHCADAFGLDPARCLVIDDSPHGILGGVAAGMRTIGFVDPADPRPDRYRVLKGAGAVAVVTGAAGLRSALEAFLSGSHADGHTAQKRAVPA</sequence>
<evidence type="ECO:0000256" key="2">
    <source>
        <dbReference type="ARBA" id="ARBA00006171"/>
    </source>
</evidence>
<keyword evidence="4" id="KW-0460">Magnesium</keyword>
<dbReference type="CDD" id="cd07526">
    <property type="entry name" value="HAD_BPGM_like"/>
    <property type="match status" value="1"/>
</dbReference>
<evidence type="ECO:0000256" key="1">
    <source>
        <dbReference type="ARBA" id="ARBA00001946"/>
    </source>
</evidence>
<keyword evidence="6" id="KW-1185">Reference proteome</keyword>
<dbReference type="Gene3D" id="1.10.150.240">
    <property type="entry name" value="Putative phosphatase, domain 2"/>
    <property type="match status" value="1"/>
</dbReference>
<protein>
    <submittedName>
        <fullName evidence="5">HAD superfamily hydrolase (TIGR01509 family)</fullName>
    </submittedName>
</protein>
<gene>
    <name evidence="5" type="ORF">ABID21_001707</name>
</gene>
<dbReference type="Proteomes" id="UP001549031">
    <property type="component" value="Unassembled WGS sequence"/>
</dbReference>
<name>A0ABV2H4X6_9HYPH</name>
<dbReference type="PANTHER" id="PTHR46193">
    <property type="entry name" value="6-PHOSPHOGLUCONATE PHOSPHATASE"/>
    <property type="match status" value="1"/>
</dbReference>
<accession>A0ABV2H4X6</accession>
<dbReference type="SUPFAM" id="SSF56784">
    <property type="entry name" value="HAD-like"/>
    <property type="match status" value="1"/>
</dbReference>
<dbReference type="PANTHER" id="PTHR46193:SF10">
    <property type="entry name" value="6-PHOSPHOGLUCONATE PHOSPHATASE"/>
    <property type="match status" value="1"/>
</dbReference>
<dbReference type="InterPro" id="IPR023198">
    <property type="entry name" value="PGP-like_dom2"/>
</dbReference>
<dbReference type="SFLD" id="SFLDG01135">
    <property type="entry name" value="C1.5.6:_HAD__Beta-PGM__Phospha"/>
    <property type="match status" value="1"/>
</dbReference>
<dbReference type="RefSeq" id="WP_247243552.1">
    <property type="nucleotide sequence ID" value="NZ_JALJRA010000006.1"/>
</dbReference>
<keyword evidence="5" id="KW-0378">Hydrolase</keyword>
<dbReference type="InterPro" id="IPR036412">
    <property type="entry name" value="HAD-like_sf"/>
</dbReference>
<dbReference type="InterPro" id="IPR051600">
    <property type="entry name" value="Beta-PGM-like"/>
</dbReference>